<gene>
    <name evidence="1" type="ORF">LIER_06388</name>
</gene>
<reference evidence="1 2" key="1">
    <citation type="submission" date="2024-01" db="EMBL/GenBank/DDBJ databases">
        <title>The complete chloroplast genome sequence of Lithospermum erythrorhizon: insights into the phylogenetic relationship among Boraginaceae species and the maternal lineages of purple gromwells.</title>
        <authorList>
            <person name="Okada T."/>
            <person name="Watanabe K."/>
        </authorList>
    </citation>
    <scope>NUCLEOTIDE SEQUENCE [LARGE SCALE GENOMIC DNA]</scope>
</reference>
<proteinExistence type="predicted"/>
<dbReference type="Proteomes" id="UP001454036">
    <property type="component" value="Unassembled WGS sequence"/>
</dbReference>
<dbReference type="AlphaFoldDB" id="A0AAV3P5F4"/>
<keyword evidence="2" id="KW-1185">Reference proteome</keyword>
<sequence length="249" mass="28390">MFAQNCLSMTYLTQLSCFSRLIFGTPKIDKVAEDRWHSKWWFVKGGMDEAVPRVWVPLGGVAVPVKPKKMSTTIRAHLETLRRVFDRPLHYKVFCEEGVLIQAGLIQSKEFDPTSGPPFCWGITHHNYDLLQAAEKCVEPKDIPFSTMTGERRPAFRKTKRLQLLGIFLHALLTRNVLFPLESLLEDVADSGPKASIARYLIKALNASHSLSRRVDTLDNERAEARKGEQACRLHMQGIVQEKELRMKS</sequence>
<comment type="caution">
    <text evidence="1">The sequence shown here is derived from an EMBL/GenBank/DDBJ whole genome shotgun (WGS) entry which is preliminary data.</text>
</comment>
<protein>
    <submittedName>
        <fullName evidence="1">Uncharacterized protein</fullName>
    </submittedName>
</protein>
<evidence type="ECO:0000313" key="1">
    <source>
        <dbReference type="EMBL" id="GAA0146428.1"/>
    </source>
</evidence>
<evidence type="ECO:0000313" key="2">
    <source>
        <dbReference type="Proteomes" id="UP001454036"/>
    </source>
</evidence>
<name>A0AAV3P5F4_LITER</name>
<dbReference type="EMBL" id="BAABME010000930">
    <property type="protein sequence ID" value="GAA0146428.1"/>
    <property type="molecule type" value="Genomic_DNA"/>
</dbReference>
<organism evidence="1 2">
    <name type="scientific">Lithospermum erythrorhizon</name>
    <name type="common">Purple gromwell</name>
    <name type="synonym">Lithospermum officinale var. erythrorhizon</name>
    <dbReference type="NCBI Taxonomy" id="34254"/>
    <lineage>
        <taxon>Eukaryota</taxon>
        <taxon>Viridiplantae</taxon>
        <taxon>Streptophyta</taxon>
        <taxon>Embryophyta</taxon>
        <taxon>Tracheophyta</taxon>
        <taxon>Spermatophyta</taxon>
        <taxon>Magnoliopsida</taxon>
        <taxon>eudicotyledons</taxon>
        <taxon>Gunneridae</taxon>
        <taxon>Pentapetalae</taxon>
        <taxon>asterids</taxon>
        <taxon>lamiids</taxon>
        <taxon>Boraginales</taxon>
        <taxon>Boraginaceae</taxon>
        <taxon>Boraginoideae</taxon>
        <taxon>Lithospermeae</taxon>
        <taxon>Lithospermum</taxon>
    </lineage>
</organism>
<accession>A0AAV3P5F4</accession>